<evidence type="ECO:0000313" key="3">
    <source>
        <dbReference type="Proteomes" id="UP001251524"/>
    </source>
</evidence>
<evidence type="ECO:0000313" key="2">
    <source>
        <dbReference type="EMBL" id="MDR7134626.1"/>
    </source>
</evidence>
<dbReference type="Gene3D" id="3.40.50.1820">
    <property type="entry name" value="alpha/beta hydrolase"/>
    <property type="match status" value="1"/>
</dbReference>
<organism evidence="2 3">
    <name type="scientific">Lysobacter niastensis</name>
    <dbReference type="NCBI Taxonomy" id="380629"/>
    <lineage>
        <taxon>Bacteria</taxon>
        <taxon>Pseudomonadati</taxon>
        <taxon>Pseudomonadota</taxon>
        <taxon>Gammaproteobacteria</taxon>
        <taxon>Lysobacterales</taxon>
        <taxon>Lysobacteraceae</taxon>
        <taxon>Lysobacter</taxon>
    </lineage>
</organism>
<keyword evidence="3" id="KW-1185">Reference proteome</keyword>
<dbReference type="EMBL" id="JAVDVY010000001">
    <property type="protein sequence ID" value="MDR7134626.1"/>
    <property type="molecule type" value="Genomic_DNA"/>
</dbReference>
<dbReference type="RefSeq" id="WP_310061094.1">
    <property type="nucleotide sequence ID" value="NZ_JAVDVY010000001.1"/>
</dbReference>
<sequence>MAILAVLVLLGIRACQSTQGPPLRPWHTIVPVELSANAIRKSNWPAYVEAEKRMFDSLHLRLQSEMEPSDRTPLNRYHDGSLASPGAFERDWNRSYVLEPSGAASGVAVLVHGLTDSPYSMRSLAELYRQHGLVAIVPRMPGHGTVPAGLTREGRKEWEAAVEMAMAEARRRSADCLPVQLVGYSNGAALAMLHVMRRIESGLPGDVDRVVLISPMVEVNRFARYAGLAGLPAIFGRYAKSAWLDVLPEYNPFKYNSFPIRAARESYLVTADLQAAMETVARQGRMAQVPPVLAFQSVVDDTVTADGVMTRLFDKLPANGSELVLFDVNRKRILDPMLRSSATGLPSKALQTSSRSYTLTLVGAVSGDDPAVVARSRLPGAHALQVQATGLNYPNDVYSLSHVALPFPANDPLYGNVPSGRRVIQFGTIAVRGERNTLVVSQDSLSRLSYNPFYEYMAVRIVAQMPLAGTGRQKVSESRCGIAL</sequence>
<protein>
    <submittedName>
        <fullName evidence="2">Alpha-beta hydrolase superfamily lysophospholipase</fullName>
    </submittedName>
</protein>
<proteinExistence type="predicted"/>
<feature type="domain" description="Serine aminopeptidase S33" evidence="1">
    <location>
        <begin position="104"/>
        <end position="326"/>
    </location>
</feature>
<dbReference type="InterPro" id="IPR029058">
    <property type="entry name" value="AB_hydrolase_fold"/>
</dbReference>
<dbReference type="GO" id="GO:0016787">
    <property type="term" value="F:hydrolase activity"/>
    <property type="evidence" value="ECO:0007669"/>
    <property type="project" value="UniProtKB-KW"/>
</dbReference>
<comment type="caution">
    <text evidence="2">The sequence shown here is derived from an EMBL/GenBank/DDBJ whole genome shotgun (WGS) entry which is preliminary data.</text>
</comment>
<reference evidence="2 3" key="1">
    <citation type="submission" date="2023-07" db="EMBL/GenBank/DDBJ databases">
        <title>Sorghum-associated microbial communities from plants grown in Nebraska, USA.</title>
        <authorList>
            <person name="Schachtman D."/>
        </authorList>
    </citation>
    <scope>NUCLEOTIDE SEQUENCE [LARGE SCALE GENOMIC DNA]</scope>
    <source>
        <strain evidence="2 3">BE198</strain>
    </source>
</reference>
<gene>
    <name evidence="2" type="ORF">J2X06_001810</name>
</gene>
<dbReference type="InterPro" id="IPR022742">
    <property type="entry name" value="Hydrolase_4"/>
</dbReference>
<dbReference type="Pfam" id="PF12146">
    <property type="entry name" value="Hydrolase_4"/>
    <property type="match status" value="1"/>
</dbReference>
<keyword evidence="2" id="KW-0378">Hydrolase</keyword>
<name>A0ABU1WAS5_9GAMM</name>
<accession>A0ABU1WAS5</accession>
<evidence type="ECO:0000259" key="1">
    <source>
        <dbReference type="Pfam" id="PF12146"/>
    </source>
</evidence>
<dbReference type="SUPFAM" id="SSF53474">
    <property type="entry name" value="alpha/beta-Hydrolases"/>
    <property type="match status" value="1"/>
</dbReference>
<dbReference type="Proteomes" id="UP001251524">
    <property type="component" value="Unassembled WGS sequence"/>
</dbReference>